<reference evidence="1 2" key="1">
    <citation type="submission" date="2018-11" db="EMBL/GenBank/DDBJ databases">
        <title>Species Designations Belie Phenotypic and Genotypic Heterogeneity in Oral Streptococci.</title>
        <authorList>
            <person name="Velsko I."/>
        </authorList>
    </citation>
    <scope>NUCLEOTIDE SEQUENCE [LARGE SCALE GENOMIC DNA]</scope>
    <source>
        <strain evidence="1 2">BCC07</strain>
    </source>
</reference>
<protein>
    <submittedName>
        <fullName evidence="1">Uncharacterized protein</fullName>
    </submittedName>
</protein>
<gene>
    <name evidence="1" type="ORF">D8837_02680</name>
</gene>
<dbReference type="EMBL" id="RJOG01000006">
    <property type="protein sequence ID" value="RSJ07356.1"/>
    <property type="molecule type" value="Genomic_DNA"/>
</dbReference>
<accession>A0A3R9K0Q6</accession>
<dbReference type="AlphaFoldDB" id="A0A3R9K0Q6"/>
<proteinExistence type="predicted"/>
<comment type="caution">
    <text evidence="1">The sequence shown here is derived from an EMBL/GenBank/DDBJ whole genome shotgun (WGS) entry which is preliminary data.</text>
</comment>
<sequence length="42" mass="4845">MHSTKFSPIKYILTIFKVSNLLFSYNGDNLKFLTNHQNAANL</sequence>
<dbReference type="Proteomes" id="UP000273244">
    <property type="component" value="Unassembled WGS sequence"/>
</dbReference>
<organism evidence="1 2">
    <name type="scientific">Streptococcus mitis</name>
    <dbReference type="NCBI Taxonomy" id="28037"/>
    <lineage>
        <taxon>Bacteria</taxon>
        <taxon>Bacillati</taxon>
        <taxon>Bacillota</taxon>
        <taxon>Bacilli</taxon>
        <taxon>Lactobacillales</taxon>
        <taxon>Streptococcaceae</taxon>
        <taxon>Streptococcus</taxon>
        <taxon>Streptococcus mitis group</taxon>
    </lineage>
</organism>
<evidence type="ECO:0000313" key="1">
    <source>
        <dbReference type="EMBL" id="RSJ07356.1"/>
    </source>
</evidence>
<name>A0A3R9K0Q6_STRMT</name>
<evidence type="ECO:0000313" key="2">
    <source>
        <dbReference type="Proteomes" id="UP000273244"/>
    </source>
</evidence>